<proteinExistence type="predicted"/>
<name>A0ABD3I3X9_9MARC</name>
<dbReference type="EMBL" id="JBJQOH010000002">
    <property type="protein sequence ID" value="KAL3698418.1"/>
    <property type="molecule type" value="Genomic_DNA"/>
</dbReference>
<sequence>MVDLHDDSKGKSALISGSEARAWRQLTQTKGLIDAYLCCAEKSGGLFTRQAFCGQRLDRARLDRFYISEGILEKIKMAWQSHPQDVRDPQRKWEQGWIRVREVLRMEKRKMIHEQREIHDLKMEVLSLRKMTEDNNQTELLDLLRTAESKLRRFEQLEARMWRLRSRDKWLREGEALSRYFYAQTKAKFSRESIQTLRRENKTNTTDRAEILIQVQRYYEDLYRHEEPFRRFYRRGEMRWGNCPKESHRCRMKGRNILNTLPYYTMMTVGLSKQGIQQLRKSTLEFLWGANPNGTKKKPLLAWDWFERKKKPGGLGWPPLTEMANAFLLKNISKILQGAKED</sequence>
<gene>
    <name evidence="1" type="ORF">R1sor_012494</name>
</gene>
<accession>A0ABD3I3X9</accession>
<dbReference type="Proteomes" id="UP001633002">
    <property type="component" value="Unassembled WGS sequence"/>
</dbReference>
<dbReference type="AlphaFoldDB" id="A0ABD3I3X9"/>
<comment type="caution">
    <text evidence="1">The sequence shown here is derived from an EMBL/GenBank/DDBJ whole genome shotgun (WGS) entry which is preliminary data.</text>
</comment>
<evidence type="ECO:0000313" key="2">
    <source>
        <dbReference type="Proteomes" id="UP001633002"/>
    </source>
</evidence>
<reference evidence="1 2" key="1">
    <citation type="submission" date="2024-09" db="EMBL/GenBank/DDBJ databases">
        <title>Chromosome-scale assembly of Riccia sorocarpa.</title>
        <authorList>
            <person name="Paukszto L."/>
        </authorList>
    </citation>
    <scope>NUCLEOTIDE SEQUENCE [LARGE SCALE GENOMIC DNA]</scope>
    <source>
        <strain evidence="1">LP-2024</strain>
        <tissue evidence="1">Aerial parts of the thallus</tissue>
    </source>
</reference>
<evidence type="ECO:0000313" key="1">
    <source>
        <dbReference type="EMBL" id="KAL3698418.1"/>
    </source>
</evidence>
<organism evidence="1 2">
    <name type="scientific">Riccia sorocarpa</name>
    <dbReference type="NCBI Taxonomy" id="122646"/>
    <lineage>
        <taxon>Eukaryota</taxon>
        <taxon>Viridiplantae</taxon>
        <taxon>Streptophyta</taxon>
        <taxon>Embryophyta</taxon>
        <taxon>Marchantiophyta</taxon>
        <taxon>Marchantiopsida</taxon>
        <taxon>Marchantiidae</taxon>
        <taxon>Marchantiales</taxon>
        <taxon>Ricciaceae</taxon>
        <taxon>Riccia</taxon>
    </lineage>
</organism>
<keyword evidence="2" id="KW-1185">Reference proteome</keyword>
<protein>
    <submittedName>
        <fullName evidence="1">Uncharacterized protein</fullName>
    </submittedName>
</protein>